<dbReference type="EMBL" id="CP039393">
    <property type="protein sequence ID" value="QCD35053.1"/>
    <property type="molecule type" value="Genomic_DNA"/>
</dbReference>
<accession>A0A4P7VDV3</accession>
<dbReference type="Proteomes" id="UP000297031">
    <property type="component" value="Chromosome"/>
</dbReference>
<dbReference type="AlphaFoldDB" id="A0A4P7VDV3"/>
<evidence type="ECO:0000313" key="2">
    <source>
        <dbReference type="Proteomes" id="UP000297031"/>
    </source>
</evidence>
<proteinExistence type="predicted"/>
<organism evidence="1 2">
    <name type="scientific">Muribaculum gordoncarteri</name>
    <dbReference type="NCBI Taxonomy" id="2530390"/>
    <lineage>
        <taxon>Bacteria</taxon>
        <taxon>Pseudomonadati</taxon>
        <taxon>Bacteroidota</taxon>
        <taxon>Bacteroidia</taxon>
        <taxon>Bacteroidales</taxon>
        <taxon>Muribaculaceae</taxon>
        <taxon>Muribaculum</taxon>
    </lineage>
</organism>
<dbReference type="OrthoDB" id="1270539at2"/>
<sequence>MKIKFKHCQRKRIRKFLSGFLGKERTDLYKIFTAIVYLVYTGCQWKMLPQYLMGRKLPSPRPLVGAFLHLFRSRWSPIAPSRAKENHSTIDRPAVNIYCRTGSYIQKIHIMFCNLASRLLYFPSFTVQKRANPFVHWREAMCKRVYICSTGMGLSIFNLF</sequence>
<gene>
    <name evidence="1" type="ORF">E7746_03735</name>
</gene>
<protein>
    <submittedName>
        <fullName evidence="1">Transposase</fullName>
    </submittedName>
</protein>
<keyword evidence="2" id="KW-1185">Reference proteome</keyword>
<reference evidence="1 2" key="1">
    <citation type="submission" date="2019-02" db="EMBL/GenBank/DDBJ databases">
        <title>Isolation and identification of novel species under the genus Muribaculum.</title>
        <authorList>
            <person name="Miyake S."/>
            <person name="Ding Y."/>
            <person name="Low A."/>
            <person name="Soh M."/>
            <person name="Seedorf H."/>
        </authorList>
    </citation>
    <scope>NUCLEOTIDE SEQUENCE [LARGE SCALE GENOMIC DNA]</scope>
    <source>
        <strain evidence="1 2">TLL-A4</strain>
    </source>
</reference>
<evidence type="ECO:0000313" key="1">
    <source>
        <dbReference type="EMBL" id="QCD35053.1"/>
    </source>
</evidence>
<dbReference type="KEGG" id="mgod:E7746_03735"/>
<name>A0A4P7VDV3_9BACT</name>